<feature type="binding site" evidence="13">
    <location>
        <position position="172"/>
    </location>
    <ligand>
        <name>Zn(2+)</name>
        <dbReference type="ChEBI" id="CHEBI:29105"/>
        <label>1</label>
    </ligand>
</feature>
<dbReference type="EC" id="3.1.4.12" evidence="12"/>
<evidence type="ECO:0000256" key="12">
    <source>
        <dbReference type="PIRNR" id="PIRNR000948"/>
    </source>
</evidence>
<dbReference type="Pfam" id="PF05184">
    <property type="entry name" value="SapB_1"/>
    <property type="match status" value="1"/>
</dbReference>
<evidence type="ECO:0000256" key="9">
    <source>
        <dbReference type="ARBA" id="ARBA00023180"/>
    </source>
</evidence>
<dbReference type="Proteomes" id="UP000035680">
    <property type="component" value="Unassembled WGS sequence"/>
</dbReference>
<comment type="subcellular location">
    <subcellularLocation>
        <location evidence="1">Secreted</location>
    </subcellularLocation>
</comment>
<dbReference type="PANTHER" id="PTHR10340">
    <property type="entry name" value="SPHINGOMYELIN PHOSPHODIESTERASE"/>
    <property type="match status" value="1"/>
</dbReference>
<dbReference type="InterPro" id="IPR011001">
    <property type="entry name" value="Saposin-like"/>
</dbReference>
<evidence type="ECO:0000256" key="1">
    <source>
        <dbReference type="ARBA" id="ARBA00004613"/>
    </source>
</evidence>
<feature type="disulfide bond" evidence="14">
    <location>
        <begin position="565"/>
        <end position="569"/>
    </location>
</feature>
<proteinExistence type="inferred from homology"/>
<evidence type="ECO:0000256" key="7">
    <source>
        <dbReference type="ARBA" id="ARBA00022833"/>
    </source>
</evidence>
<feature type="disulfide bond" evidence="14">
    <location>
        <begin position="53"/>
        <end position="128"/>
    </location>
</feature>
<dbReference type="InterPro" id="IPR045473">
    <property type="entry name" value="ASM_C"/>
</dbReference>
<comment type="cofactor">
    <cofactor evidence="13">
        <name>Zn(2+)</name>
        <dbReference type="ChEBI" id="CHEBI:29105"/>
    </cofactor>
    <text evidence="13">Binds 2 Zn(2+) ions per subunit.</text>
</comment>
<dbReference type="PANTHER" id="PTHR10340:SF54">
    <property type="entry name" value="SPHINGOMYELIN PHOSPHODIESTERASE 2"/>
    <property type="match status" value="1"/>
</dbReference>
<evidence type="ECO:0000256" key="8">
    <source>
        <dbReference type="ARBA" id="ARBA00023157"/>
    </source>
</evidence>
<evidence type="ECO:0000256" key="11">
    <source>
        <dbReference type="ARBA" id="ARBA00047268"/>
    </source>
</evidence>
<keyword evidence="10 12" id="KW-0326">Glycosidase</keyword>
<dbReference type="InterPro" id="IPR008139">
    <property type="entry name" value="SaposinB_dom"/>
</dbReference>
<keyword evidence="6 12" id="KW-0378">Hydrolase</keyword>
<keyword evidence="5" id="KW-0732">Signal</keyword>
<dbReference type="SUPFAM" id="SSF56300">
    <property type="entry name" value="Metallo-dependent phosphatases"/>
    <property type="match status" value="1"/>
</dbReference>
<keyword evidence="3" id="KW-0964">Secreted</keyword>
<dbReference type="SMART" id="SM00741">
    <property type="entry name" value="SapB"/>
    <property type="match status" value="1"/>
</dbReference>
<dbReference type="InterPro" id="IPR011160">
    <property type="entry name" value="Sphingomy_PDE"/>
</dbReference>
<dbReference type="PROSITE" id="PS50015">
    <property type="entry name" value="SAP_B"/>
    <property type="match status" value="1"/>
</dbReference>
<feature type="binding site" evidence="13">
    <location>
        <position position="298"/>
    </location>
    <ligand>
        <name>Zn(2+)</name>
        <dbReference type="ChEBI" id="CHEBI:29105"/>
        <label>2</label>
    </ligand>
</feature>
<feature type="domain" description="Saposin B-type" evidence="15">
    <location>
        <begin position="49"/>
        <end position="132"/>
    </location>
</feature>
<comment type="function">
    <text evidence="12">Converts sphingomyelin to ceramide.</text>
</comment>
<protein>
    <recommendedName>
        <fullName evidence="12">Sphingomyelin phosphodiesterase</fullName>
        <ecNumber evidence="12">3.1.4.12</ecNumber>
    </recommendedName>
</protein>
<dbReference type="WBParaSite" id="SVE_0380700.1">
    <property type="protein sequence ID" value="SVE_0380700.1"/>
    <property type="gene ID" value="SVE_0380700"/>
</dbReference>
<evidence type="ECO:0000256" key="13">
    <source>
        <dbReference type="PIRSR" id="PIRSR000948-1"/>
    </source>
</evidence>
<dbReference type="GO" id="GO:0046513">
    <property type="term" value="P:ceramide biosynthetic process"/>
    <property type="evidence" value="ECO:0007669"/>
    <property type="project" value="TreeGrafter"/>
</dbReference>
<evidence type="ECO:0000256" key="3">
    <source>
        <dbReference type="ARBA" id="ARBA00022525"/>
    </source>
</evidence>
<feature type="binding site" evidence="13">
    <location>
        <position position="407"/>
    </location>
    <ligand>
        <name>Zn(2+)</name>
        <dbReference type="ChEBI" id="CHEBI:29105"/>
        <label>2</label>
    </ligand>
</feature>
<dbReference type="InterPro" id="IPR029052">
    <property type="entry name" value="Metallo-depent_PP-like"/>
</dbReference>
<comment type="similarity">
    <text evidence="2 12">Belongs to the acid sphingomyelinase family.</text>
</comment>
<dbReference type="CDD" id="cd00842">
    <property type="entry name" value="MPP_ASMase"/>
    <property type="match status" value="1"/>
</dbReference>
<evidence type="ECO:0000256" key="14">
    <source>
        <dbReference type="PIRSR" id="PIRSR000948-2"/>
    </source>
</evidence>
<feature type="disulfide bond" evidence="14">
    <location>
        <begin position="185"/>
        <end position="197"/>
    </location>
</feature>
<dbReference type="STRING" id="75913.A0A0K0F4R7"/>
<comment type="catalytic activity">
    <reaction evidence="11">
        <text>a sphingomyelin + H2O = phosphocholine + an N-acylsphing-4-enine + H(+)</text>
        <dbReference type="Rhea" id="RHEA:19253"/>
        <dbReference type="ChEBI" id="CHEBI:15377"/>
        <dbReference type="ChEBI" id="CHEBI:15378"/>
        <dbReference type="ChEBI" id="CHEBI:17636"/>
        <dbReference type="ChEBI" id="CHEBI:52639"/>
        <dbReference type="ChEBI" id="CHEBI:295975"/>
        <dbReference type="EC" id="3.1.4.12"/>
    </reaction>
    <physiologicalReaction direction="left-to-right" evidence="11">
        <dbReference type="Rhea" id="RHEA:19254"/>
    </physiologicalReaction>
</comment>
<evidence type="ECO:0000256" key="10">
    <source>
        <dbReference type="ARBA" id="ARBA00023295"/>
    </source>
</evidence>
<keyword evidence="16" id="KW-1185">Reference proteome</keyword>
<feature type="disulfide bond" evidence="14">
    <location>
        <begin position="56"/>
        <end position="121"/>
    </location>
</feature>
<evidence type="ECO:0000256" key="2">
    <source>
        <dbReference type="ARBA" id="ARBA00008234"/>
    </source>
</evidence>
<dbReference type="InterPro" id="IPR004843">
    <property type="entry name" value="Calcineurin-like_PHP"/>
</dbReference>
<evidence type="ECO:0000256" key="6">
    <source>
        <dbReference type="ARBA" id="ARBA00022801"/>
    </source>
</evidence>
<dbReference type="InterPro" id="IPR007856">
    <property type="entry name" value="SapB_1"/>
</dbReference>
<dbReference type="Pfam" id="PF19272">
    <property type="entry name" value="ASMase_C"/>
    <property type="match status" value="1"/>
</dbReference>
<feature type="disulfide bond" evidence="14">
    <location>
        <begin position="84"/>
        <end position="95"/>
    </location>
</feature>
<keyword evidence="7 13" id="KW-0862">Zinc</keyword>
<feature type="binding site" evidence="13">
    <location>
        <position position="443"/>
    </location>
    <ligand>
        <name>Zn(2+)</name>
        <dbReference type="ChEBI" id="CHEBI:29105"/>
        <label>1</label>
    </ligand>
</feature>
<keyword evidence="8 14" id="KW-1015">Disulfide bond</keyword>
<dbReference type="Gene3D" id="3.60.21.10">
    <property type="match status" value="1"/>
</dbReference>
<evidence type="ECO:0000256" key="4">
    <source>
        <dbReference type="ARBA" id="ARBA00022723"/>
    </source>
</evidence>
<keyword evidence="4 13" id="KW-0479">Metal-binding</keyword>
<evidence type="ECO:0000313" key="16">
    <source>
        <dbReference type="Proteomes" id="UP000035680"/>
    </source>
</evidence>
<dbReference type="SUPFAM" id="SSF47862">
    <property type="entry name" value="Saposin"/>
    <property type="match status" value="1"/>
</dbReference>
<dbReference type="GO" id="GO:0005764">
    <property type="term" value="C:lysosome"/>
    <property type="evidence" value="ECO:0007669"/>
    <property type="project" value="TreeGrafter"/>
</dbReference>
<reference evidence="17" key="2">
    <citation type="submission" date="2015-08" db="UniProtKB">
        <authorList>
            <consortium name="WormBaseParasite"/>
        </authorList>
    </citation>
    <scope>IDENTIFICATION</scope>
</reference>
<dbReference type="GO" id="GO:0046872">
    <property type="term" value="F:metal ion binding"/>
    <property type="evidence" value="ECO:0007669"/>
    <property type="project" value="UniProtKB-KW"/>
</dbReference>
<dbReference type="Gene3D" id="1.10.225.10">
    <property type="entry name" value="Saposin-like"/>
    <property type="match status" value="1"/>
</dbReference>
<dbReference type="GO" id="GO:0005615">
    <property type="term" value="C:extracellular space"/>
    <property type="evidence" value="ECO:0007669"/>
    <property type="project" value="TreeGrafter"/>
</dbReference>
<sequence length="591" mass="67395">MIGKILIFILPFISIIFGAATFKYEKRVNSHPEKLWRGFQKFAHSDETKGLACITCTSVVDTLQKMIENGKTDEEVEDFLIKTCKELQIEQDYVCNQIIHQFADEAIFVLSNAIVTPAEICGAFIADCGTSENPLNDLWPFTVPGNKPAVKPWPIVKNPQSKLRVLHLTDIHIDRNYTVGAEANCGYKKLINTDAFCCRNYPGDTEESNVRYIRKGGSVKAGYWGAPYKCDIPYRTFINAMEHISKNDKFDYIIVTGDLESHDIWDYTRQRTMTNVLNITAVLNEYFPKTPIYQATGNHEGVPMDSMGAHTMPEYKKRGPQWLFNTFAQAWKRDLPADTQSGIKYRASYSIKPFSGLKLISLNTVYCSQMNLYNYLNQTDPDGTLAWLSQELLDSESKGEKVHIISHIPPGVTYCLKGWSFNFYKLVERFENTIAFLGMGHTHKDHFEVYYDSANVKNRPINVNWIAPSLTTFADSNPSYRVYEFDGNYQGSSFTVLEAETYYTDISKATESSPPVWELEYKFTKEYGLSDLSPTSFNTLISKLNSDETLFARFYTNYHRKATSCDSLCKDKMICSLKSARSYDSSTFCSQ</sequence>
<dbReference type="InterPro" id="IPR041805">
    <property type="entry name" value="ASMase/PPN1_MPP"/>
</dbReference>
<feature type="disulfide bond" evidence="14">
    <location>
        <begin position="575"/>
        <end position="589"/>
    </location>
</feature>
<organism evidence="16 17">
    <name type="scientific">Strongyloides venezuelensis</name>
    <name type="common">Threadworm</name>
    <dbReference type="NCBI Taxonomy" id="75913"/>
    <lineage>
        <taxon>Eukaryota</taxon>
        <taxon>Metazoa</taxon>
        <taxon>Ecdysozoa</taxon>
        <taxon>Nematoda</taxon>
        <taxon>Chromadorea</taxon>
        <taxon>Rhabditida</taxon>
        <taxon>Tylenchina</taxon>
        <taxon>Panagrolaimomorpha</taxon>
        <taxon>Strongyloidoidea</taxon>
        <taxon>Strongyloididae</taxon>
        <taxon>Strongyloides</taxon>
    </lineage>
</organism>
<dbReference type="GO" id="GO:0016020">
    <property type="term" value="C:membrane"/>
    <property type="evidence" value="ECO:0007669"/>
    <property type="project" value="GOC"/>
</dbReference>
<evidence type="ECO:0000256" key="5">
    <source>
        <dbReference type="ARBA" id="ARBA00022729"/>
    </source>
</evidence>
<dbReference type="PIRSF" id="PIRSF000948">
    <property type="entry name" value="Sphingomy_PDE"/>
    <property type="match status" value="1"/>
</dbReference>
<accession>A0A0K0F4R7</accession>
<feature type="binding site" evidence="13">
    <location>
        <position position="170"/>
    </location>
    <ligand>
        <name>Zn(2+)</name>
        <dbReference type="ChEBI" id="CHEBI:29105"/>
        <label>1</label>
    </ligand>
</feature>
<keyword evidence="9" id="KW-0325">Glycoprotein</keyword>
<feature type="binding site" evidence="13">
    <location>
        <position position="258"/>
    </location>
    <ligand>
        <name>Zn(2+)</name>
        <dbReference type="ChEBI" id="CHEBI:29105"/>
        <label>2</label>
    </ligand>
</feature>
<feature type="disulfide bond" evidence="14">
    <location>
        <begin position="367"/>
        <end position="415"/>
    </location>
</feature>
<feature type="binding site" evidence="13">
    <location>
        <position position="441"/>
    </location>
    <ligand>
        <name>Zn(2+)</name>
        <dbReference type="ChEBI" id="CHEBI:29105"/>
        <label>2</label>
    </ligand>
</feature>
<dbReference type="GO" id="GO:0016798">
    <property type="term" value="F:hydrolase activity, acting on glycosyl bonds"/>
    <property type="evidence" value="ECO:0007669"/>
    <property type="project" value="UniProtKB-KW"/>
</dbReference>
<dbReference type="GO" id="GO:0006685">
    <property type="term" value="P:sphingomyelin catabolic process"/>
    <property type="evidence" value="ECO:0007669"/>
    <property type="project" value="UniProtKB-UniRule"/>
</dbReference>
<feature type="binding site" evidence="13">
    <location>
        <position position="258"/>
    </location>
    <ligand>
        <name>Zn(2+)</name>
        <dbReference type="ChEBI" id="CHEBI:29105"/>
        <label>1</label>
    </ligand>
</feature>
<feature type="disulfide bond" evidence="14">
    <location>
        <begin position="198"/>
        <end position="230"/>
    </location>
</feature>
<dbReference type="GO" id="GO:0061750">
    <property type="term" value="F:acid sphingomyelin phosphodiesterase activity"/>
    <property type="evidence" value="ECO:0007669"/>
    <property type="project" value="TreeGrafter"/>
</dbReference>
<reference evidence="16" key="1">
    <citation type="submission" date="2014-07" db="EMBL/GenBank/DDBJ databases">
        <authorList>
            <person name="Martin A.A"/>
            <person name="De Silva N."/>
        </authorList>
    </citation>
    <scope>NUCLEOTIDE SEQUENCE</scope>
</reference>
<dbReference type="Pfam" id="PF00149">
    <property type="entry name" value="Metallophos"/>
    <property type="match status" value="1"/>
</dbReference>
<evidence type="ECO:0000259" key="15">
    <source>
        <dbReference type="PROSITE" id="PS50015"/>
    </source>
</evidence>
<evidence type="ECO:0000313" key="17">
    <source>
        <dbReference type="WBParaSite" id="SVE_0380700.1"/>
    </source>
</evidence>
<dbReference type="AlphaFoldDB" id="A0A0K0F4R7"/>
<name>A0A0K0F4R7_STRVS</name>